<keyword evidence="2" id="KW-1185">Reference proteome</keyword>
<proteinExistence type="predicted"/>
<evidence type="ECO:0000313" key="1">
    <source>
        <dbReference type="EMBL" id="SDQ65347.1"/>
    </source>
</evidence>
<reference evidence="1 2" key="1">
    <citation type="submission" date="2016-10" db="EMBL/GenBank/DDBJ databases">
        <authorList>
            <person name="Varghese N."/>
            <person name="Submissions S."/>
        </authorList>
    </citation>
    <scope>NUCLEOTIDE SEQUENCE [LARGE SCALE GENOMIC DNA]</scope>
    <source>
        <strain evidence="1 2">Nl1</strain>
    </source>
</reference>
<accession>A0ABY0TD75</accession>
<comment type="caution">
    <text evidence="1">The sequence shown here is derived from an EMBL/GenBank/DDBJ whole genome shotgun (WGS) entry which is preliminary data.</text>
</comment>
<name>A0ABY0TD75_9PROT</name>
<dbReference type="RefSeq" id="WP_074631931.1">
    <property type="nucleotide sequence ID" value="NZ_FNKY01000001.1"/>
</dbReference>
<gene>
    <name evidence="1" type="ORF">SAMN05216402_1712</name>
</gene>
<protein>
    <submittedName>
        <fullName evidence="1">Uncharacterized protein</fullName>
    </submittedName>
</protein>
<evidence type="ECO:0000313" key="2">
    <source>
        <dbReference type="Proteomes" id="UP000183471"/>
    </source>
</evidence>
<sequence length="62" mass="6936">MKVNPDQETPCVTVVPFDCRSAAFRQKMLSHYQANGRKSGTNIEEITGKKKNDSVILLKKIA</sequence>
<organism evidence="1 2">
    <name type="scientific">Nitrosospira multiformis</name>
    <dbReference type="NCBI Taxonomy" id="1231"/>
    <lineage>
        <taxon>Bacteria</taxon>
        <taxon>Pseudomonadati</taxon>
        <taxon>Pseudomonadota</taxon>
        <taxon>Betaproteobacteria</taxon>
        <taxon>Nitrosomonadales</taxon>
        <taxon>Nitrosomonadaceae</taxon>
        <taxon>Nitrosospira</taxon>
    </lineage>
</organism>
<dbReference type="EMBL" id="FNKY01000001">
    <property type="protein sequence ID" value="SDQ65347.1"/>
    <property type="molecule type" value="Genomic_DNA"/>
</dbReference>
<dbReference type="Proteomes" id="UP000183471">
    <property type="component" value="Unassembled WGS sequence"/>
</dbReference>